<dbReference type="InterPro" id="IPR023347">
    <property type="entry name" value="Lysozyme_dom_sf"/>
</dbReference>
<dbReference type="Proteomes" id="UP000320593">
    <property type="component" value="Unassembled WGS sequence"/>
</dbReference>
<gene>
    <name evidence="7" type="ORF">JM93_01593</name>
</gene>
<dbReference type="InterPro" id="IPR002477">
    <property type="entry name" value="Peptidoglycan-bd-like"/>
</dbReference>
<keyword evidence="8" id="KW-1185">Reference proteome</keyword>
<dbReference type="GO" id="GO:0003796">
    <property type="term" value="F:lysozyme activity"/>
    <property type="evidence" value="ECO:0007669"/>
    <property type="project" value="UniProtKB-EC"/>
</dbReference>
<dbReference type="Pfam" id="PF01471">
    <property type="entry name" value="PG_binding_1"/>
    <property type="match status" value="1"/>
</dbReference>
<dbReference type="InterPro" id="IPR036365">
    <property type="entry name" value="PGBD-like_sf"/>
</dbReference>
<dbReference type="SUPFAM" id="SSF53955">
    <property type="entry name" value="Lysozyme-like"/>
    <property type="match status" value="1"/>
</dbReference>
<comment type="similarity">
    <text evidence="4">Belongs to the glycosyl hydrolase 24 family.</text>
</comment>
<dbReference type="PANTHER" id="PTHR38107:SF3">
    <property type="entry name" value="LYSOZYME RRRD-RELATED"/>
    <property type="match status" value="1"/>
</dbReference>
<keyword evidence="1 4" id="KW-0929">Antimicrobial</keyword>
<dbReference type="GO" id="GO:0016998">
    <property type="term" value="P:cell wall macromolecule catabolic process"/>
    <property type="evidence" value="ECO:0007669"/>
    <property type="project" value="InterPro"/>
</dbReference>
<keyword evidence="5" id="KW-0812">Transmembrane</keyword>
<dbReference type="AlphaFoldDB" id="A0A562T9D1"/>
<keyword evidence="4" id="KW-0378">Hydrolase</keyword>
<dbReference type="GO" id="GO:0042742">
    <property type="term" value="P:defense response to bacterium"/>
    <property type="evidence" value="ECO:0007669"/>
    <property type="project" value="UniProtKB-KW"/>
</dbReference>
<proteinExistence type="inferred from homology"/>
<accession>A0A562T9D1</accession>
<keyword evidence="3" id="KW-1035">Host cytoplasm</keyword>
<keyword evidence="4" id="KW-0326">Glycosidase</keyword>
<organism evidence="7 8">
    <name type="scientific">Roseibium hamelinense</name>
    <dbReference type="NCBI Taxonomy" id="150831"/>
    <lineage>
        <taxon>Bacteria</taxon>
        <taxon>Pseudomonadati</taxon>
        <taxon>Pseudomonadota</taxon>
        <taxon>Alphaproteobacteria</taxon>
        <taxon>Hyphomicrobiales</taxon>
        <taxon>Stappiaceae</taxon>
        <taxon>Roseibium</taxon>
    </lineage>
</organism>
<comment type="caution">
    <text evidence="7">The sequence shown here is derived from an EMBL/GenBank/DDBJ whole genome shotgun (WGS) entry which is preliminary data.</text>
</comment>
<evidence type="ECO:0000256" key="4">
    <source>
        <dbReference type="RuleBase" id="RU003788"/>
    </source>
</evidence>
<keyword evidence="5" id="KW-0472">Membrane</keyword>
<dbReference type="RefSeq" id="WP_145341981.1">
    <property type="nucleotide sequence ID" value="NZ_SMLY01000075.1"/>
</dbReference>
<reference evidence="7 8" key="1">
    <citation type="submission" date="2019-07" db="EMBL/GenBank/DDBJ databases">
        <title>Genomic Encyclopedia of Archaeal and Bacterial Type Strains, Phase II (KMG-II): from individual species to whole genera.</title>
        <authorList>
            <person name="Goeker M."/>
        </authorList>
    </citation>
    <scope>NUCLEOTIDE SEQUENCE [LARGE SCALE GENOMIC DNA]</scope>
    <source>
        <strain evidence="7 8">ATCC BAA-252</strain>
    </source>
</reference>
<dbReference type="Gene3D" id="1.10.530.40">
    <property type="match status" value="1"/>
</dbReference>
<evidence type="ECO:0000259" key="6">
    <source>
        <dbReference type="Pfam" id="PF01471"/>
    </source>
</evidence>
<evidence type="ECO:0000256" key="3">
    <source>
        <dbReference type="ARBA" id="ARBA00023200"/>
    </source>
</evidence>
<dbReference type="InterPro" id="IPR002196">
    <property type="entry name" value="Glyco_hydro_24"/>
</dbReference>
<feature type="domain" description="Peptidoglycan binding-like" evidence="6">
    <location>
        <begin position="171"/>
        <end position="226"/>
    </location>
</feature>
<evidence type="ECO:0000313" key="7">
    <source>
        <dbReference type="EMBL" id="TWI89390.1"/>
    </source>
</evidence>
<keyword evidence="5" id="KW-1133">Transmembrane helix</keyword>
<comment type="catalytic activity">
    <reaction evidence="4">
        <text>Hydrolysis of (1-&gt;4)-beta-linkages between N-acetylmuramic acid and N-acetyl-D-glucosamine residues in a peptidoglycan and between N-acetyl-D-glucosamine residues in chitodextrins.</text>
        <dbReference type="EC" id="3.2.1.17"/>
    </reaction>
</comment>
<protein>
    <recommendedName>
        <fullName evidence="4">Lysozyme</fullName>
        <ecNumber evidence="4">3.2.1.17</ecNumber>
    </recommendedName>
</protein>
<feature type="transmembrane region" description="Helical" evidence="5">
    <location>
        <begin position="259"/>
        <end position="280"/>
    </location>
</feature>
<dbReference type="EC" id="3.2.1.17" evidence="4"/>
<dbReference type="EMBL" id="VLLF01000003">
    <property type="protein sequence ID" value="TWI89390.1"/>
    <property type="molecule type" value="Genomic_DNA"/>
</dbReference>
<dbReference type="InterPro" id="IPR023346">
    <property type="entry name" value="Lysozyme-like_dom_sf"/>
</dbReference>
<dbReference type="Pfam" id="PF00959">
    <property type="entry name" value="Phage_lysozyme"/>
    <property type="match status" value="1"/>
</dbReference>
<evidence type="ECO:0000313" key="8">
    <source>
        <dbReference type="Proteomes" id="UP000320593"/>
    </source>
</evidence>
<dbReference type="PANTHER" id="PTHR38107">
    <property type="match status" value="1"/>
</dbReference>
<dbReference type="GO" id="GO:0009253">
    <property type="term" value="P:peptidoglycan catabolic process"/>
    <property type="evidence" value="ECO:0007669"/>
    <property type="project" value="InterPro"/>
</dbReference>
<evidence type="ECO:0000256" key="2">
    <source>
        <dbReference type="ARBA" id="ARBA00022638"/>
    </source>
</evidence>
<dbReference type="InterPro" id="IPR033907">
    <property type="entry name" value="Endolysin_autolysin"/>
</dbReference>
<evidence type="ECO:0000256" key="1">
    <source>
        <dbReference type="ARBA" id="ARBA00022529"/>
    </source>
</evidence>
<name>A0A562T9D1_9HYPH</name>
<dbReference type="Gene3D" id="1.10.101.10">
    <property type="entry name" value="PGBD-like superfamily/PGBD"/>
    <property type="match status" value="1"/>
</dbReference>
<dbReference type="SUPFAM" id="SSF47090">
    <property type="entry name" value="PGBD-like"/>
    <property type="match status" value="1"/>
</dbReference>
<keyword evidence="2 4" id="KW-0081">Bacteriolytic enzyme</keyword>
<dbReference type="InterPro" id="IPR051018">
    <property type="entry name" value="Bacteriophage_GH24"/>
</dbReference>
<dbReference type="InterPro" id="IPR036366">
    <property type="entry name" value="PGBDSf"/>
</dbReference>
<dbReference type="GO" id="GO:0031640">
    <property type="term" value="P:killing of cells of another organism"/>
    <property type="evidence" value="ECO:0007669"/>
    <property type="project" value="UniProtKB-KW"/>
</dbReference>
<dbReference type="CDD" id="cd00737">
    <property type="entry name" value="lyz_endolysin_autolysin"/>
    <property type="match status" value="1"/>
</dbReference>
<dbReference type="OrthoDB" id="5327667at2"/>
<evidence type="ECO:0000256" key="5">
    <source>
        <dbReference type="SAM" id="Phobius"/>
    </source>
</evidence>
<sequence length="290" mass="31016">MKISERGLAFIAAHEGFVSRAYLDPAGVLTIGYGFTMRSRLFAAFWRARHGRSLVPGDRISREDANKVLLKLIDEEYAPPVAGVLPGVSQPVFDACVSVVYNLGARALSWRWARALMGGDKKSAAGLLAKTGTTAAGRRLPGLVRRRREEAHLLKTGDYGLASPWRWTPNAETRRIQTVLARLGFKPGPIDGLLGKRTRAAVRAFQRANPPLLVDGEPGPATMAALERAADKRKSAALTVLSSAATALGLFWQKHPAGFVAAAAAGVVAIGVAVALCWAYRGRLLKALSA</sequence>